<dbReference type="Pfam" id="PF03186">
    <property type="entry name" value="CobD_Cbib"/>
    <property type="match status" value="1"/>
</dbReference>
<comment type="function">
    <text evidence="9">Converts cobyric acid to cobinamide by the addition of aminopropanol on the F carboxylic group.</text>
</comment>
<comment type="similarity">
    <text evidence="3 9">Belongs to the CobD/CbiB family.</text>
</comment>
<dbReference type="NCBIfam" id="TIGR00380">
    <property type="entry name" value="cobal_cbiB"/>
    <property type="match status" value="1"/>
</dbReference>
<feature type="transmembrane region" description="Helical" evidence="9">
    <location>
        <begin position="49"/>
        <end position="74"/>
    </location>
</feature>
<evidence type="ECO:0000313" key="11">
    <source>
        <dbReference type="Proteomes" id="UP001589645"/>
    </source>
</evidence>
<dbReference type="PANTHER" id="PTHR34308">
    <property type="entry name" value="COBALAMIN BIOSYNTHESIS PROTEIN CBIB"/>
    <property type="match status" value="1"/>
</dbReference>
<reference evidence="10 11" key="1">
    <citation type="submission" date="2024-09" db="EMBL/GenBank/DDBJ databases">
        <authorList>
            <person name="Sun Q."/>
            <person name="Mori K."/>
        </authorList>
    </citation>
    <scope>NUCLEOTIDE SEQUENCE [LARGE SCALE GENOMIC DNA]</scope>
    <source>
        <strain evidence="10 11">CECT 8064</strain>
    </source>
</reference>
<feature type="transmembrane region" description="Helical" evidence="9">
    <location>
        <begin position="205"/>
        <end position="225"/>
    </location>
</feature>
<comment type="pathway">
    <text evidence="2 9">Cofactor biosynthesis; adenosylcobalamin biosynthesis.</text>
</comment>
<evidence type="ECO:0000313" key="10">
    <source>
        <dbReference type="EMBL" id="MFB9134128.1"/>
    </source>
</evidence>
<sequence length="315" mass="35169">MNTLLIGLAAFILDWLLGDPPRWPHPVRWMGCLISWLETRLRRHAMQGFARYVAGGLLWIVVVGISGVGCWWLLEQLESIHPMLRVIIEIWLGFTTLAGKCLKQSAYAVLIPLKSGDIAHARQMLSYIVGRDTSKLDHQQITRATVETVAENTIDGVIAPMLFLFLGGVPWAVAYKAVNTLDSMVGYKNERFREMGFVSAKMDDIANFLPARIGWLMLALSAVVLRLDARAALKVGWRDRYNHKSPNSAWSEAAVAGALGVKLGGPSQYFGEWVDKPWIGDKRRDIEIHDIALACRLMLVSSILSVGFCSLWILI</sequence>
<accession>A0ABV5HIR2</accession>
<evidence type="ECO:0000256" key="6">
    <source>
        <dbReference type="ARBA" id="ARBA00022692"/>
    </source>
</evidence>
<keyword evidence="7 9" id="KW-1133">Transmembrane helix</keyword>
<comment type="caution">
    <text evidence="9">Lacks conserved residue(s) required for the propagation of feature annotation.</text>
</comment>
<evidence type="ECO:0000256" key="9">
    <source>
        <dbReference type="HAMAP-Rule" id="MF_00024"/>
    </source>
</evidence>
<comment type="caution">
    <text evidence="10">The sequence shown here is derived from an EMBL/GenBank/DDBJ whole genome shotgun (WGS) entry which is preliminary data.</text>
</comment>
<evidence type="ECO:0000256" key="1">
    <source>
        <dbReference type="ARBA" id="ARBA00004651"/>
    </source>
</evidence>
<evidence type="ECO:0000256" key="8">
    <source>
        <dbReference type="ARBA" id="ARBA00023136"/>
    </source>
</evidence>
<feature type="transmembrane region" description="Helical" evidence="9">
    <location>
        <begin position="291"/>
        <end position="314"/>
    </location>
</feature>
<evidence type="ECO:0000256" key="5">
    <source>
        <dbReference type="ARBA" id="ARBA00022573"/>
    </source>
</evidence>
<evidence type="ECO:0000256" key="4">
    <source>
        <dbReference type="ARBA" id="ARBA00022475"/>
    </source>
</evidence>
<organism evidence="10 11">
    <name type="scientific">Vibrio olivae</name>
    <dbReference type="NCBI Taxonomy" id="1243002"/>
    <lineage>
        <taxon>Bacteria</taxon>
        <taxon>Pseudomonadati</taxon>
        <taxon>Pseudomonadota</taxon>
        <taxon>Gammaproteobacteria</taxon>
        <taxon>Vibrionales</taxon>
        <taxon>Vibrionaceae</taxon>
        <taxon>Vibrio</taxon>
    </lineage>
</organism>
<gene>
    <name evidence="10" type="primary">cbiB</name>
    <name evidence="9" type="synonym">cobD</name>
    <name evidence="10" type="ORF">ACFFUV_03995</name>
</gene>
<dbReference type="InterPro" id="IPR004485">
    <property type="entry name" value="Cobalamin_biosynth_CobD/CbiB"/>
</dbReference>
<keyword evidence="5 9" id="KW-0169">Cobalamin biosynthesis</keyword>
<dbReference type="EMBL" id="JBHMEP010000001">
    <property type="protein sequence ID" value="MFB9134128.1"/>
    <property type="molecule type" value="Genomic_DNA"/>
</dbReference>
<keyword evidence="8 9" id="KW-0472">Membrane</keyword>
<comment type="subcellular location">
    <subcellularLocation>
        <location evidence="1 9">Cell membrane</location>
        <topology evidence="1 9">Multi-pass membrane protein</topology>
    </subcellularLocation>
</comment>
<dbReference type="HAMAP" id="MF_00024">
    <property type="entry name" value="CobD_CbiB"/>
    <property type="match status" value="1"/>
</dbReference>
<protein>
    <recommendedName>
        <fullName evidence="9">Cobalamin biosynthesis protein CobD</fullName>
    </recommendedName>
</protein>
<dbReference type="Proteomes" id="UP001589645">
    <property type="component" value="Unassembled WGS sequence"/>
</dbReference>
<dbReference type="PANTHER" id="PTHR34308:SF1">
    <property type="entry name" value="COBALAMIN BIOSYNTHESIS PROTEIN CBIB"/>
    <property type="match status" value="1"/>
</dbReference>
<keyword evidence="4 9" id="KW-1003">Cell membrane</keyword>
<feature type="transmembrane region" description="Helical" evidence="9">
    <location>
        <begin position="157"/>
        <end position="178"/>
    </location>
</feature>
<keyword evidence="11" id="KW-1185">Reference proteome</keyword>
<evidence type="ECO:0000256" key="3">
    <source>
        <dbReference type="ARBA" id="ARBA00006263"/>
    </source>
</evidence>
<evidence type="ECO:0000256" key="2">
    <source>
        <dbReference type="ARBA" id="ARBA00004953"/>
    </source>
</evidence>
<name>A0ABV5HIR2_9VIBR</name>
<proteinExistence type="inferred from homology"/>
<keyword evidence="6 9" id="KW-0812">Transmembrane</keyword>
<evidence type="ECO:0000256" key="7">
    <source>
        <dbReference type="ARBA" id="ARBA00022989"/>
    </source>
</evidence>
<dbReference type="RefSeq" id="WP_390189874.1">
    <property type="nucleotide sequence ID" value="NZ_JBHMEP010000001.1"/>
</dbReference>